<organism evidence="2 3">
    <name type="scientific">Colocasia esculenta</name>
    <name type="common">Wild taro</name>
    <name type="synonym">Arum esculentum</name>
    <dbReference type="NCBI Taxonomy" id="4460"/>
    <lineage>
        <taxon>Eukaryota</taxon>
        <taxon>Viridiplantae</taxon>
        <taxon>Streptophyta</taxon>
        <taxon>Embryophyta</taxon>
        <taxon>Tracheophyta</taxon>
        <taxon>Spermatophyta</taxon>
        <taxon>Magnoliopsida</taxon>
        <taxon>Liliopsida</taxon>
        <taxon>Araceae</taxon>
        <taxon>Aroideae</taxon>
        <taxon>Colocasieae</taxon>
        <taxon>Colocasia</taxon>
    </lineage>
</organism>
<protein>
    <submittedName>
        <fullName evidence="2">Uncharacterized protein</fullName>
    </submittedName>
</protein>
<dbReference type="Proteomes" id="UP000652761">
    <property type="component" value="Unassembled WGS sequence"/>
</dbReference>
<feature type="compositionally biased region" description="Basic and acidic residues" evidence="1">
    <location>
        <begin position="27"/>
        <end position="36"/>
    </location>
</feature>
<feature type="compositionally biased region" description="Polar residues" evidence="1">
    <location>
        <begin position="91"/>
        <end position="110"/>
    </location>
</feature>
<evidence type="ECO:0000256" key="1">
    <source>
        <dbReference type="SAM" id="MobiDB-lite"/>
    </source>
</evidence>
<gene>
    <name evidence="2" type="ORF">Taro_037691</name>
</gene>
<dbReference type="OrthoDB" id="780812at2759"/>
<name>A0A843WLG9_COLES</name>
<proteinExistence type="predicted"/>
<sequence length="110" mass="11956">MAESGRVAGSAPADPDPESGQIWPESGRVDLSRDNELPWEGVRGGGDQWESHREVGPTSEQSRSGEDSGERTSPQRSDMDLLDQSELKSSRVGNPNGTCRPTLTNGIYWN</sequence>
<feature type="region of interest" description="Disordered" evidence="1">
    <location>
        <begin position="1"/>
        <end position="110"/>
    </location>
</feature>
<dbReference type="AlphaFoldDB" id="A0A843WLG9"/>
<evidence type="ECO:0000313" key="3">
    <source>
        <dbReference type="Proteomes" id="UP000652761"/>
    </source>
</evidence>
<keyword evidence="3" id="KW-1185">Reference proteome</keyword>
<accession>A0A843WLG9</accession>
<comment type="caution">
    <text evidence="2">The sequence shown here is derived from an EMBL/GenBank/DDBJ whole genome shotgun (WGS) entry which is preliminary data.</text>
</comment>
<evidence type="ECO:0000313" key="2">
    <source>
        <dbReference type="EMBL" id="MQM04884.1"/>
    </source>
</evidence>
<reference evidence="2" key="1">
    <citation type="submission" date="2017-07" db="EMBL/GenBank/DDBJ databases">
        <title>Taro Niue Genome Assembly and Annotation.</title>
        <authorList>
            <person name="Atibalentja N."/>
            <person name="Keating K."/>
            <person name="Fields C.J."/>
        </authorList>
    </citation>
    <scope>NUCLEOTIDE SEQUENCE</scope>
    <source>
        <strain evidence="2">Niue_2</strain>
        <tissue evidence="2">Leaf</tissue>
    </source>
</reference>
<dbReference type="EMBL" id="NMUH01003303">
    <property type="protein sequence ID" value="MQM04884.1"/>
    <property type="molecule type" value="Genomic_DNA"/>
</dbReference>